<evidence type="ECO:0000313" key="4">
    <source>
        <dbReference type="EMBL" id="KFH48531.1"/>
    </source>
</evidence>
<feature type="domain" description="DUF4396" evidence="3">
    <location>
        <begin position="81"/>
        <end position="216"/>
    </location>
</feature>
<dbReference type="InterPro" id="IPR025509">
    <property type="entry name" value="DUF4396"/>
</dbReference>
<feature type="region of interest" description="Disordered" evidence="1">
    <location>
        <begin position="13"/>
        <end position="64"/>
    </location>
</feature>
<keyword evidence="2" id="KW-0812">Transmembrane</keyword>
<gene>
    <name evidence="4" type="ORF">ACRE_006600</name>
</gene>
<name>A0A086TGP9_HAPC1</name>
<dbReference type="OrthoDB" id="2128064at2759"/>
<keyword evidence="2" id="KW-1133">Transmembrane helix</keyword>
<dbReference type="HOGENOM" id="CLU_080767_0_0_1"/>
<evidence type="ECO:0000313" key="5">
    <source>
        <dbReference type="Proteomes" id="UP000029964"/>
    </source>
</evidence>
<sequence>MFTLGARTRFLRPRRLLSHRPSTRSSPPRQIAVASSSTHYSSCNKNNKSTPRTTCEAQKTPSPAAAPSLFSTHFWSSTPAWRRAGVNTLRCLVGCTLGDFSTMWYLQAFHPHIGTGPIMLISMAGGVATSLLLETALLRFGRDALPWPRAARTAAGMSLISMLAMETAENFVDYHLTGGVIQLDSPQFWAAAALSVGAGFLAPLPYNYTRLRKFGKACH</sequence>
<keyword evidence="2" id="KW-0472">Membrane</keyword>
<evidence type="ECO:0000256" key="2">
    <source>
        <dbReference type="SAM" id="Phobius"/>
    </source>
</evidence>
<evidence type="ECO:0000256" key="1">
    <source>
        <dbReference type="SAM" id="MobiDB-lite"/>
    </source>
</evidence>
<dbReference type="EMBL" id="JPKY01000003">
    <property type="protein sequence ID" value="KFH48531.1"/>
    <property type="molecule type" value="Genomic_DNA"/>
</dbReference>
<feature type="transmembrane region" description="Helical" evidence="2">
    <location>
        <begin position="89"/>
        <end position="106"/>
    </location>
</feature>
<accession>A0A086TGP9</accession>
<reference evidence="5" key="1">
    <citation type="journal article" date="2014" name="Genome Announc.">
        <title>Genome sequence and annotation of Acremonium chrysogenum, producer of the beta-lactam antibiotic cephalosporin C.</title>
        <authorList>
            <person name="Terfehr D."/>
            <person name="Dahlmann T.A."/>
            <person name="Specht T."/>
            <person name="Zadra I."/>
            <person name="Kuernsteiner H."/>
            <person name="Kueck U."/>
        </authorList>
    </citation>
    <scope>NUCLEOTIDE SEQUENCE [LARGE SCALE GENOMIC DNA]</scope>
    <source>
        <strain evidence="5">ATCC 11550 / CBS 779.69 / DSM 880 / IAM 14645 / JCM 23072 / IMI 49137</strain>
    </source>
</reference>
<feature type="transmembrane region" description="Helical" evidence="2">
    <location>
        <begin position="188"/>
        <end position="206"/>
    </location>
</feature>
<dbReference type="STRING" id="857340.A0A086TGP9"/>
<keyword evidence="5" id="KW-1185">Reference proteome</keyword>
<proteinExistence type="predicted"/>
<feature type="transmembrane region" description="Helical" evidence="2">
    <location>
        <begin position="118"/>
        <end position="138"/>
    </location>
</feature>
<protein>
    <recommendedName>
        <fullName evidence="3">DUF4396 domain-containing protein</fullName>
    </recommendedName>
</protein>
<comment type="caution">
    <text evidence="4">The sequence shown here is derived from an EMBL/GenBank/DDBJ whole genome shotgun (WGS) entry which is preliminary data.</text>
</comment>
<feature type="compositionally biased region" description="Polar residues" evidence="1">
    <location>
        <begin position="33"/>
        <end position="61"/>
    </location>
</feature>
<dbReference type="Proteomes" id="UP000029964">
    <property type="component" value="Unassembled WGS sequence"/>
</dbReference>
<organism evidence="4 5">
    <name type="scientific">Hapsidospora chrysogenum (strain ATCC 11550 / CBS 779.69 / DSM 880 / IAM 14645 / JCM 23072 / IMI 49137)</name>
    <name type="common">Acremonium chrysogenum</name>
    <dbReference type="NCBI Taxonomy" id="857340"/>
    <lineage>
        <taxon>Eukaryota</taxon>
        <taxon>Fungi</taxon>
        <taxon>Dikarya</taxon>
        <taxon>Ascomycota</taxon>
        <taxon>Pezizomycotina</taxon>
        <taxon>Sordariomycetes</taxon>
        <taxon>Hypocreomycetidae</taxon>
        <taxon>Hypocreales</taxon>
        <taxon>Bionectriaceae</taxon>
        <taxon>Hapsidospora</taxon>
    </lineage>
</organism>
<dbReference type="Pfam" id="PF14342">
    <property type="entry name" value="DUF4396"/>
    <property type="match status" value="1"/>
</dbReference>
<feature type="transmembrane region" description="Helical" evidence="2">
    <location>
        <begin position="150"/>
        <end position="168"/>
    </location>
</feature>
<dbReference type="AlphaFoldDB" id="A0A086TGP9"/>
<evidence type="ECO:0000259" key="3">
    <source>
        <dbReference type="Pfam" id="PF14342"/>
    </source>
</evidence>
<feature type="compositionally biased region" description="Basic residues" evidence="1">
    <location>
        <begin position="13"/>
        <end position="22"/>
    </location>
</feature>